<dbReference type="RefSeq" id="WP_392824474.1">
    <property type="nucleotide sequence ID" value="NZ_JBICYV010000025.1"/>
</dbReference>
<evidence type="ECO:0000256" key="1">
    <source>
        <dbReference type="ARBA" id="ARBA00001974"/>
    </source>
</evidence>
<comment type="cofactor">
    <cofactor evidence="1">
        <name>FAD</name>
        <dbReference type="ChEBI" id="CHEBI:57692"/>
    </cofactor>
</comment>
<dbReference type="EMBL" id="JBICYV010000025">
    <property type="protein sequence ID" value="MFG3016101.1"/>
    <property type="molecule type" value="Genomic_DNA"/>
</dbReference>
<evidence type="ECO:0000259" key="6">
    <source>
        <dbReference type="Pfam" id="PF14759"/>
    </source>
</evidence>
<protein>
    <submittedName>
        <fullName evidence="7">NAD(P)/FAD-dependent oxidoreductase</fullName>
    </submittedName>
</protein>
<dbReference type="Pfam" id="PF14759">
    <property type="entry name" value="Reductase_C"/>
    <property type="match status" value="1"/>
</dbReference>
<dbReference type="Gene3D" id="3.50.50.60">
    <property type="entry name" value="FAD/NAD(P)-binding domain"/>
    <property type="match status" value="2"/>
</dbReference>
<dbReference type="Pfam" id="PF07992">
    <property type="entry name" value="Pyr_redox_2"/>
    <property type="match status" value="1"/>
</dbReference>
<sequence length="433" mass="46061">MSRGTIVVAGASAAGISAAETLRRKGYDGRLVVIGDETHPPYERPPLSKQLLTGEWDEQRTAMRDPAALDQYALDLRLGVRARGLDLGSRRVVLDDGEHVGFDGLIIATGVRAHTLAGAEALSGVHTLRTLDDLAALRTSLWAGGTVAVIGSGPLGMEVASSLAARNAHEVTVITDESVPMERVFGPGIGEMLGRIHRSRGVKLHTGQTVTGLAGTRGKVSGVRLADGTTVQADTVVLAIGSTPNTEWLAGSGLTVDRGVRCDAYSAAAPFVYAAGDVAHWHHRVHGAPVRTEHRINATEQGAVAAHNLLSELGAAPEPRAAYTPVPYFWSDQYALKLQAYGLLHGADRVEVPYADLDDPDRPRLAAFYARQGLVRGVLGTGIPPRVLRELRGLVTLPKPWEDVRGRAAELLATLGRPRRPAVARDADRGKAR</sequence>
<name>A0ABW7BK23_9ACTN</name>
<keyword evidence="8" id="KW-1185">Reference proteome</keyword>
<feature type="domain" description="FAD/NAD(P)-binding" evidence="5">
    <location>
        <begin position="6"/>
        <end position="302"/>
    </location>
</feature>
<organism evidence="7 8">
    <name type="scientific">Streptomyces cinerochromogenes</name>
    <dbReference type="NCBI Taxonomy" id="66422"/>
    <lineage>
        <taxon>Bacteria</taxon>
        <taxon>Bacillati</taxon>
        <taxon>Actinomycetota</taxon>
        <taxon>Actinomycetes</taxon>
        <taxon>Kitasatosporales</taxon>
        <taxon>Streptomycetaceae</taxon>
        <taxon>Streptomyces</taxon>
    </lineage>
</organism>
<reference evidence="7 8" key="1">
    <citation type="submission" date="2024-10" db="EMBL/GenBank/DDBJ databases">
        <title>The Natural Products Discovery Center: Release of the First 8490 Sequenced Strains for Exploring Actinobacteria Biosynthetic Diversity.</title>
        <authorList>
            <person name="Kalkreuter E."/>
            <person name="Kautsar S.A."/>
            <person name="Yang D."/>
            <person name="Bader C.D."/>
            <person name="Teijaro C.N."/>
            <person name="Fluegel L."/>
            <person name="Davis C.M."/>
            <person name="Simpson J.R."/>
            <person name="Lauterbach L."/>
            <person name="Steele A.D."/>
            <person name="Gui C."/>
            <person name="Meng S."/>
            <person name="Li G."/>
            <person name="Viehrig K."/>
            <person name="Ye F."/>
            <person name="Su P."/>
            <person name="Kiefer A.F."/>
            <person name="Nichols A."/>
            <person name="Cepeda A.J."/>
            <person name="Yan W."/>
            <person name="Fan B."/>
            <person name="Jiang Y."/>
            <person name="Adhikari A."/>
            <person name="Zheng C.-J."/>
            <person name="Schuster L."/>
            <person name="Cowan T.M."/>
            <person name="Smanski M.J."/>
            <person name="Chevrette M.G."/>
            <person name="De Carvalho L.P.S."/>
            <person name="Shen B."/>
        </authorList>
    </citation>
    <scope>NUCLEOTIDE SEQUENCE [LARGE SCALE GENOMIC DNA]</scope>
    <source>
        <strain evidence="7 8">NPDC048320</strain>
    </source>
</reference>
<feature type="domain" description="Reductase C-terminal" evidence="6">
    <location>
        <begin position="328"/>
        <end position="385"/>
    </location>
</feature>
<keyword evidence="2" id="KW-0285">Flavoprotein</keyword>
<dbReference type="InterPro" id="IPR016156">
    <property type="entry name" value="FAD/NAD-linked_Rdtase_dimer_sf"/>
</dbReference>
<evidence type="ECO:0000313" key="8">
    <source>
        <dbReference type="Proteomes" id="UP001604267"/>
    </source>
</evidence>
<dbReference type="PANTHER" id="PTHR43557:SF2">
    <property type="entry name" value="RIESKE DOMAIN-CONTAINING PROTEIN-RELATED"/>
    <property type="match status" value="1"/>
</dbReference>
<accession>A0ABW7BK23</accession>
<keyword evidence="4" id="KW-0560">Oxidoreductase</keyword>
<evidence type="ECO:0000259" key="5">
    <source>
        <dbReference type="Pfam" id="PF07992"/>
    </source>
</evidence>
<evidence type="ECO:0000256" key="3">
    <source>
        <dbReference type="ARBA" id="ARBA00022827"/>
    </source>
</evidence>
<evidence type="ECO:0000313" key="7">
    <source>
        <dbReference type="EMBL" id="MFG3016101.1"/>
    </source>
</evidence>
<dbReference type="InterPro" id="IPR023753">
    <property type="entry name" value="FAD/NAD-binding_dom"/>
</dbReference>
<dbReference type="PANTHER" id="PTHR43557">
    <property type="entry name" value="APOPTOSIS-INDUCING FACTOR 1"/>
    <property type="match status" value="1"/>
</dbReference>
<dbReference type="SUPFAM" id="SSF55424">
    <property type="entry name" value="FAD/NAD-linked reductases, dimerisation (C-terminal) domain"/>
    <property type="match status" value="1"/>
</dbReference>
<dbReference type="PRINTS" id="PR00469">
    <property type="entry name" value="PNDRDTASEII"/>
</dbReference>
<evidence type="ECO:0000256" key="4">
    <source>
        <dbReference type="ARBA" id="ARBA00023002"/>
    </source>
</evidence>
<proteinExistence type="predicted"/>
<evidence type="ECO:0000256" key="2">
    <source>
        <dbReference type="ARBA" id="ARBA00022630"/>
    </source>
</evidence>
<dbReference type="InterPro" id="IPR050446">
    <property type="entry name" value="FAD-oxidoreductase/Apoptosis"/>
</dbReference>
<dbReference type="InterPro" id="IPR036188">
    <property type="entry name" value="FAD/NAD-bd_sf"/>
</dbReference>
<dbReference type="SUPFAM" id="SSF51905">
    <property type="entry name" value="FAD/NAD(P)-binding domain"/>
    <property type="match status" value="2"/>
</dbReference>
<dbReference type="PRINTS" id="PR00368">
    <property type="entry name" value="FADPNR"/>
</dbReference>
<keyword evidence="3" id="KW-0274">FAD</keyword>
<gene>
    <name evidence="7" type="ORF">ACGFZB_37765</name>
</gene>
<comment type="caution">
    <text evidence="7">The sequence shown here is derived from an EMBL/GenBank/DDBJ whole genome shotgun (WGS) entry which is preliminary data.</text>
</comment>
<dbReference type="InterPro" id="IPR028202">
    <property type="entry name" value="Reductase_C"/>
</dbReference>
<dbReference type="Proteomes" id="UP001604267">
    <property type="component" value="Unassembled WGS sequence"/>
</dbReference>
<dbReference type="Gene3D" id="3.30.390.30">
    <property type="match status" value="1"/>
</dbReference>